<dbReference type="AlphaFoldDB" id="A0A1X4JJB3"/>
<protein>
    <submittedName>
        <fullName evidence="1">Uncharacterized protein</fullName>
    </submittedName>
</protein>
<reference evidence="1 2" key="1">
    <citation type="submission" date="2017-04" db="EMBL/GenBank/DDBJ databases">
        <title>The genome sequence of Weissella cibaria isolated from wild Drosophila.</title>
        <authorList>
            <person name="Ricks N.J."/>
            <person name="Carroll C."/>
            <person name="Walters A."/>
            <person name="Newell P.D."/>
            <person name="Chaston J.M."/>
        </authorList>
    </citation>
    <scope>NUCLEOTIDE SEQUENCE [LARGE SCALE GENOMIC DNA]</scope>
    <source>
        <strain evidence="1 2">DmW_103</strain>
    </source>
</reference>
<dbReference type="RefSeq" id="WP_085639654.1">
    <property type="nucleotide sequence ID" value="NZ_NDXJ01000015.1"/>
</dbReference>
<gene>
    <name evidence="1" type="ORF">B9D04_09570</name>
</gene>
<dbReference type="InterPro" id="IPR056951">
    <property type="entry name" value="Phage_connect_2"/>
</dbReference>
<sequence>MYGHNEEPEDFPIVENGELTTVIGDMKQRLEIDDNAYDEKLLTMVNSAIATLQLNGVPVSGIATIDSRYEELAFESYQGGYLSAVLDFLEVHLTLNFDRGEITGIATIEYLQNRYQDLLYMLKGAFDVAKKDQPFAYLRQGQYDYRRGTTIGDRDDNDARNTREDF</sequence>
<proteinExistence type="predicted"/>
<comment type="caution">
    <text evidence="1">The sequence shown here is derived from an EMBL/GenBank/DDBJ whole genome shotgun (WGS) entry which is preliminary data.</text>
</comment>
<dbReference type="EMBL" id="NDXJ01000015">
    <property type="protein sequence ID" value="OSP88829.1"/>
    <property type="molecule type" value="Genomic_DNA"/>
</dbReference>
<dbReference type="Pfam" id="PF24829">
    <property type="entry name" value="Phage_connect_2"/>
    <property type="match status" value="1"/>
</dbReference>
<accession>A0A1X4JJB3</accession>
<evidence type="ECO:0000313" key="1">
    <source>
        <dbReference type="EMBL" id="OSP88829.1"/>
    </source>
</evidence>
<organism evidence="1 2">
    <name type="scientific">Weissella cibaria</name>
    <dbReference type="NCBI Taxonomy" id="137591"/>
    <lineage>
        <taxon>Bacteria</taxon>
        <taxon>Bacillati</taxon>
        <taxon>Bacillota</taxon>
        <taxon>Bacilli</taxon>
        <taxon>Lactobacillales</taxon>
        <taxon>Lactobacillaceae</taxon>
        <taxon>Weissella</taxon>
    </lineage>
</organism>
<dbReference type="Proteomes" id="UP000193588">
    <property type="component" value="Unassembled WGS sequence"/>
</dbReference>
<name>A0A1X4JJB3_9LACO</name>
<evidence type="ECO:0000313" key="2">
    <source>
        <dbReference type="Proteomes" id="UP000193588"/>
    </source>
</evidence>